<evidence type="ECO:0000313" key="2">
    <source>
        <dbReference type="Proteomes" id="UP000320496"/>
    </source>
</evidence>
<reference evidence="1 2" key="1">
    <citation type="submission" date="2019-02" db="EMBL/GenBank/DDBJ databases">
        <title>Deep-cultivation of Planctomycetes and their phenomic and genomic characterization uncovers novel biology.</title>
        <authorList>
            <person name="Wiegand S."/>
            <person name="Jogler M."/>
            <person name="Boedeker C."/>
            <person name="Pinto D."/>
            <person name="Vollmers J."/>
            <person name="Rivas-Marin E."/>
            <person name="Kohn T."/>
            <person name="Peeters S.H."/>
            <person name="Heuer A."/>
            <person name="Rast P."/>
            <person name="Oberbeckmann S."/>
            <person name="Bunk B."/>
            <person name="Jeske O."/>
            <person name="Meyerdierks A."/>
            <person name="Storesund J.E."/>
            <person name="Kallscheuer N."/>
            <person name="Luecker S."/>
            <person name="Lage O.M."/>
            <person name="Pohl T."/>
            <person name="Merkel B.J."/>
            <person name="Hornburger P."/>
            <person name="Mueller R.-W."/>
            <person name="Bruemmer F."/>
            <person name="Labrenz M."/>
            <person name="Spormann A.M."/>
            <person name="Op den Camp H."/>
            <person name="Overmann J."/>
            <person name="Amann R."/>
            <person name="Jetten M.S.M."/>
            <person name="Mascher T."/>
            <person name="Medema M.H."/>
            <person name="Devos D.P."/>
            <person name="Kaster A.-K."/>
            <person name="Ovreas L."/>
            <person name="Rohde M."/>
            <person name="Galperin M.Y."/>
            <person name="Jogler C."/>
        </authorList>
    </citation>
    <scope>NUCLEOTIDE SEQUENCE [LARGE SCALE GENOMIC DNA]</scope>
    <source>
        <strain evidence="1 2">Mal4</strain>
    </source>
</reference>
<dbReference type="KEGG" id="mri:Mal4_16410"/>
<organism evidence="1 2">
    <name type="scientific">Maioricimonas rarisocia</name>
    <dbReference type="NCBI Taxonomy" id="2528026"/>
    <lineage>
        <taxon>Bacteria</taxon>
        <taxon>Pseudomonadati</taxon>
        <taxon>Planctomycetota</taxon>
        <taxon>Planctomycetia</taxon>
        <taxon>Planctomycetales</taxon>
        <taxon>Planctomycetaceae</taxon>
        <taxon>Maioricimonas</taxon>
    </lineage>
</organism>
<proteinExistence type="predicted"/>
<gene>
    <name evidence="1" type="ORF">Mal4_16410</name>
</gene>
<accession>A0A517Z4C2</accession>
<dbReference type="AlphaFoldDB" id="A0A517Z4C2"/>
<dbReference type="RefSeq" id="WP_145368107.1">
    <property type="nucleotide sequence ID" value="NZ_CP036275.1"/>
</dbReference>
<name>A0A517Z4C2_9PLAN</name>
<sequence length="155" mass="17656">MIAFDAAIDAVGHLDRFVKLRLVESGHLHYRAASTASEAVYFSIRRGDWWYGLRIAGHPPVYACSADYEQVLVPRQVRDVELLRPQEERIASIIESGGRIVASPEDVIDAIEHHLSRLRERTGAATLSNRDADRIRHQLHFRARWAHDEQAARPN</sequence>
<protein>
    <submittedName>
        <fullName evidence="1">Uncharacterized protein</fullName>
    </submittedName>
</protein>
<dbReference type="OrthoDB" id="282472at2"/>
<dbReference type="Proteomes" id="UP000320496">
    <property type="component" value="Chromosome"/>
</dbReference>
<evidence type="ECO:0000313" key="1">
    <source>
        <dbReference type="EMBL" id="QDU37331.1"/>
    </source>
</evidence>
<keyword evidence="2" id="KW-1185">Reference proteome</keyword>
<dbReference type="EMBL" id="CP036275">
    <property type="protein sequence ID" value="QDU37331.1"/>
    <property type="molecule type" value="Genomic_DNA"/>
</dbReference>